<dbReference type="RefSeq" id="WP_009681108.1">
    <property type="nucleotide sequence ID" value="NZ_AEUD01000028.1"/>
</dbReference>
<organism evidence="1 2">
    <name type="scientific">Gordonia neofelifaecis NRRL B-59395</name>
    <dbReference type="NCBI Taxonomy" id="644548"/>
    <lineage>
        <taxon>Bacteria</taxon>
        <taxon>Bacillati</taxon>
        <taxon>Actinomycetota</taxon>
        <taxon>Actinomycetes</taxon>
        <taxon>Mycobacteriales</taxon>
        <taxon>Gordoniaceae</taxon>
        <taxon>Gordonia</taxon>
    </lineage>
</organism>
<dbReference type="InterPro" id="IPR036890">
    <property type="entry name" value="HATPase_C_sf"/>
</dbReference>
<evidence type="ECO:0000313" key="1">
    <source>
        <dbReference type="EMBL" id="EGD53289.1"/>
    </source>
</evidence>
<evidence type="ECO:0000313" key="2">
    <source>
        <dbReference type="Proteomes" id="UP000035065"/>
    </source>
</evidence>
<dbReference type="STRING" id="644548.SCNU_19652"/>
<comment type="caution">
    <text evidence="1">The sequence shown here is derived from an EMBL/GenBank/DDBJ whole genome shotgun (WGS) entry which is preliminary data.</text>
</comment>
<proteinExistence type="predicted"/>
<dbReference type="AlphaFoldDB" id="F1YPR9"/>
<sequence>MTNSNDVVERIKLAPDAGLVKSLGANHTLESAIADLVDNSIDAGASRVSIRLLTSDDRLTQVEVLDNGRGMDAVAANAAMTIGHQRDYSDSDLGHFGMGLKASSFGHSDVLTVWSTQHGATPVGRRIRRADFSRDFTCEVLSADVAAERGVDRQVVVGSQEGTSIVWTDVRNAYRGRNRDEARSWLSARNNALRSHLGVTFHRLLAVKRLEIDVLIDEVGEALTGIGVPILPIDPFGYSISGHPEYPKDLFAKAGDARVKLTCHIWPAKSDVTGFRIGAKSGEQFQGFYIYRNDRLLQIGGWSETATPSAARQLARVVLEDTGAIGPFVTMNPEKSGLKFEPIFHDAINKAEASDGTGFFTFLQDAEFVYIDANKRRRRRKPAIRPDKGIAPAVRKRIGRELSFIDGDAVNVKWKRMPSSEFLDVDYPAKVVWLNSRYRALFAPDGGSLNDAPVLKALLYLLTHHVFEGQHLGSRDKDEIALWKSVLGAAAAAEEHMRGK</sequence>
<dbReference type="eggNOG" id="COG0323">
    <property type="taxonomic scope" value="Bacteria"/>
</dbReference>
<dbReference type="EMBL" id="AEUD01000028">
    <property type="protein sequence ID" value="EGD53289.1"/>
    <property type="molecule type" value="Genomic_DNA"/>
</dbReference>
<dbReference type="Proteomes" id="UP000035065">
    <property type="component" value="Unassembled WGS sequence"/>
</dbReference>
<dbReference type="Pfam" id="PF13589">
    <property type="entry name" value="HATPase_c_3"/>
    <property type="match status" value="1"/>
</dbReference>
<gene>
    <name evidence="1" type="ORF">SCNU_19652</name>
</gene>
<dbReference type="Gene3D" id="3.30.565.10">
    <property type="entry name" value="Histidine kinase-like ATPase, C-terminal domain"/>
    <property type="match status" value="1"/>
</dbReference>
<accession>F1YPR9</accession>
<reference evidence="1 2" key="1">
    <citation type="journal article" date="2011" name="J. Bacteriol.">
        <title>Draft Genome Sequence of Gordonia neofelifaecis NRRL B-59395, a Cholesterol-Degrading Actinomycete.</title>
        <authorList>
            <person name="Ge F."/>
            <person name="Li W."/>
            <person name="Chen G."/>
            <person name="Liu Y."/>
            <person name="Zhang G."/>
            <person name="Yong B."/>
            <person name="Wang Q."/>
            <person name="Wang N."/>
            <person name="Huang Z."/>
            <person name="Li W."/>
            <person name="Wang J."/>
            <person name="Wu C."/>
            <person name="Xie Q."/>
            <person name="Liu G."/>
        </authorList>
    </citation>
    <scope>NUCLEOTIDE SEQUENCE [LARGE SCALE GENOMIC DNA]</scope>
    <source>
        <strain evidence="1 2">NRRL B-59395</strain>
    </source>
</reference>
<protein>
    <submittedName>
        <fullName evidence="1">DNA mismatch repair enzyme ( ATPase)</fullName>
    </submittedName>
</protein>
<name>F1YPR9_9ACTN</name>
<keyword evidence="2" id="KW-1185">Reference proteome</keyword>
<dbReference type="SUPFAM" id="SSF55874">
    <property type="entry name" value="ATPase domain of HSP90 chaperone/DNA topoisomerase II/histidine kinase"/>
    <property type="match status" value="1"/>
</dbReference>